<evidence type="ECO:0000313" key="3">
    <source>
        <dbReference type="Proteomes" id="UP001320245"/>
    </source>
</evidence>
<keyword evidence="1" id="KW-0812">Transmembrane</keyword>
<gene>
    <name evidence="2" type="ORF">SLS53_004823</name>
</gene>
<dbReference type="EMBL" id="JAJSPL020000017">
    <property type="protein sequence ID" value="KAK7741760.1"/>
    <property type="molecule type" value="Genomic_DNA"/>
</dbReference>
<comment type="caution">
    <text evidence="2">The sequence shown here is derived from an EMBL/GenBank/DDBJ whole genome shotgun (WGS) entry which is preliminary data.</text>
</comment>
<organism evidence="2 3">
    <name type="scientific">Cytospora paraplurivora</name>
    <dbReference type="NCBI Taxonomy" id="2898453"/>
    <lineage>
        <taxon>Eukaryota</taxon>
        <taxon>Fungi</taxon>
        <taxon>Dikarya</taxon>
        <taxon>Ascomycota</taxon>
        <taxon>Pezizomycotina</taxon>
        <taxon>Sordariomycetes</taxon>
        <taxon>Sordariomycetidae</taxon>
        <taxon>Diaporthales</taxon>
        <taxon>Cytosporaceae</taxon>
        <taxon>Cytospora</taxon>
    </lineage>
</organism>
<dbReference type="AlphaFoldDB" id="A0AAN9YFU0"/>
<feature type="transmembrane region" description="Helical" evidence="1">
    <location>
        <begin position="26"/>
        <end position="46"/>
    </location>
</feature>
<protein>
    <submittedName>
        <fullName evidence="2">Uncharacterized protein</fullName>
    </submittedName>
</protein>
<feature type="transmembrane region" description="Helical" evidence="1">
    <location>
        <begin position="66"/>
        <end position="92"/>
    </location>
</feature>
<dbReference type="Proteomes" id="UP001320245">
    <property type="component" value="Unassembled WGS sequence"/>
</dbReference>
<keyword evidence="1" id="KW-1133">Transmembrane helix</keyword>
<keyword evidence="1" id="KW-0472">Membrane</keyword>
<evidence type="ECO:0000256" key="1">
    <source>
        <dbReference type="SAM" id="Phobius"/>
    </source>
</evidence>
<proteinExistence type="predicted"/>
<accession>A0AAN9YFU0</accession>
<name>A0AAN9YFU0_9PEZI</name>
<keyword evidence="3" id="KW-1185">Reference proteome</keyword>
<evidence type="ECO:0000313" key="2">
    <source>
        <dbReference type="EMBL" id="KAK7741760.1"/>
    </source>
</evidence>
<reference evidence="2 3" key="1">
    <citation type="journal article" date="2023" name="PLoS ONE">
        <title>Cytospora paraplurivora sp. nov. isolated from orchards with fruit tree decline syndrome in Ontario, Canada.</title>
        <authorList>
            <person name="Ilyukhin E."/>
            <person name="Nguyen H.D.T."/>
            <person name="Castle A.J."/>
            <person name="Ellouze W."/>
        </authorList>
    </citation>
    <scope>NUCLEOTIDE SEQUENCE [LARGE SCALE GENOMIC DNA]</scope>
    <source>
        <strain evidence="2 3">FDS-564</strain>
    </source>
</reference>
<sequence>MQKMVSSAAKFGTLQQTPSSIHDRWLVVRVTFPMVALSAFEGYNLNSQLEYLNTSAKDYLTAEPDLTASTAISTLAQFIPGCAASIVLLLCFGTTRQFRRKLYKAFVPMKHQHPSSTRSISSSAVSYAAMDDDPGVLSRQRRLSVERRMNIQVTTEVEIKMEVLEPDTSEYASKSGYTPEQHHWDDIEPILVPHRNGFR</sequence>